<dbReference type="EMBL" id="JAOCLH010000012">
    <property type="protein sequence ID" value="MDH2172424.1"/>
    <property type="molecule type" value="Genomic_DNA"/>
</dbReference>
<reference evidence="1" key="1">
    <citation type="submission" date="2022-09" db="EMBL/GenBank/DDBJ databases">
        <title>Intensive care unit water sources are persistently colonized with multi-drug resistant bacteria and are the site of extensive horizontal gene transfer of antibiotic resistance genes.</title>
        <authorList>
            <person name="Diorio-Toth L."/>
        </authorList>
    </citation>
    <scope>NUCLEOTIDE SEQUENCE</scope>
    <source>
        <strain evidence="1">GD03649</strain>
    </source>
</reference>
<name>A0AA42XH22_ACIJO</name>
<dbReference type="RefSeq" id="WP_279693542.1">
    <property type="nucleotide sequence ID" value="NZ_JAOCCI010000061.1"/>
</dbReference>
<organism evidence="1 2">
    <name type="scientific">Acinetobacter johnsonii</name>
    <dbReference type="NCBI Taxonomy" id="40214"/>
    <lineage>
        <taxon>Bacteria</taxon>
        <taxon>Pseudomonadati</taxon>
        <taxon>Pseudomonadota</taxon>
        <taxon>Gammaproteobacteria</taxon>
        <taxon>Moraxellales</taxon>
        <taxon>Moraxellaceae</taxon>
        <taxon>Acinetobacter</taxon>
    </lineage>
</organism>
<feature type="non-terminal residue" evidence="1">
    <location>
        <position position="1"/>
    </location>
</feature>
<gene>
    <name evidence="1" type="ORF">N5J46_08310</name>
</gene>
<dbReference type="AlphaFoldDB" id="A0AA42XH22"/>
<comment type="caution">
    <text evidence="1">The sequence shown here is derived from an EMBL/GenBank/DDBJ whole genome shotgun (WGS) entry which is preliminary data.</text>
</comment>
<evidence type="ECO:0000313" key="2">
    <source>
        <dbReference type="Proteomes" id="UP001162261"/>
    </source>
</evidence>
<dbReference type="Proteomes" id="UP001162261">
    <property type="component" value="Unassembled WGS sequence"/>
</dbReference>
<sequence length="492" mass="55358">AEVAEVARDQFIPPVTTTFEEKTDIGHAQDNVVTDAFVFTGIELLSIATDDTSTVRTQESEPSFPKVSPESSLLLSKAKAALHFNTEIQPTFDSSPNATQIEETELSSFKQSTVEEVISINAIEPSIKRDKEPKNQVDIVQTDLDLQPEVLLKNYSILSNLPLLSDELYPPQEEFIIEAVAPIRFDLKPSASISTLAIQDFIQRRSILAEQPDTDISSESHQQNPLESEVTAPCPVLQDSHTENSEASATAAQPILPIQINLGQYQAKLRTLHQPNLDPKLYGLDISGHIEINQNIEFLIHSDQLDHWLDSPIYLAEQTNQHGGFIKYLALFGADSPTEAICLSQQFAQSCQHQLAALREIGWDQLQGHMHDVFSIFQLYTQQAKLVWHIEDYHPFILADLLNSRKFIQFEESSADINTPILVLKERQKIRVIHGQKRVELSRTEIAYPCLVLDRQHGVSWQLIQNTISTLPEPITVFQLFDSIQKQLGSEL</sequence>
<protein>
    <submittedName>
        <fullName evidence="1">Uncharacterized protein</fullName>
    </submittedName>
</protein>
<proteinExistence type="predicted"/>
<evidence type="ECO:0000313" key="1">
    <source>
        <dbReference type="EMBL" id="MDH2172424.1"/>
    </source>
</evidence>
<accession>A0AA42XH22</accession>